<name>A0ABN9MBV3_9NEOB</name>
<protein>
    <submittedName>
        <fullName evidence="1">Uncharacterized protein</fullName>
    </submittedName>
</protein>
<reference evidence="1" key="1">
    <citation type="submission" date="2023-07" db="EMBL/GenBank/DDBJ databases">
        <authorList>
            <person name="Stuckert A."/>
        </authorList>
    </citation>
    <scope>NUCLEOTIDE SEQUENCE</scope>
</reference>
<comment type="caution">
    <text evidence="1">The sequence shown here is derived from an EMBL/GenBank/DDBJ whole genome shotgun (WGS) entry which is preliminary data.</text>
</comment>
<feature type="non-terminal residue" evidence="1">
    <location>
        <position position="1"/>
    </location>
</feature>
<keyword evidence="2" id="KW-1185">Reference proteome</keyword>
<evidence type="ECO:0000313" key="1">
    <source>
        <dbReference type="EMBL" id="CAJ0963804.1"/>
    </source>
</evidence>
<dbReference type="Proteomes" id="UP001176940">
    <property type="component" value="Unassembled WGS sequence"/>
</dbReference>
<accession>A0ABN9MBV3</accession>
<organism evidence="1 2">
    <name type="scientific">Ranitomeya imitator</name>
    <name type="common">mimic poison frog</name>
    <dbReference type="NCBI Taxonomy" id="111125"/>
    <lineage>
        <taxon>Eukaryota</taxon>
        <taxon>Metazoa</taxon>
        <taxon>Chordata</taxon>
        <taxon>Craniata</taxon>
        <taxon>Vertebrata</taxon>
        <taxon>Euteleostomi</taxon>
        <taxon>Amphibia</taxon>
        <taxon>Batrachia</taxon>
        <taxon>Anura</taxon>
        <taxon>Neobatrachia</taxon>
        <taxon>Hyloidea</taxon>
        <taxon>Dendrobatidae</taxon>
        <taxon>Dendrobatinae</taxon>
        <taxon>Ranitomeya</taxon>
    </lineage>
</organism>
<dbReference type="EMBL" id="CAUEEQ010058527">
    <property type="protein sequence ID" value="CAJ0963804.1"/>
    <property type="molecule type" value="Genomic_DNA"/>
</dbReference>
<proteinExistence type="predicted"/>
<evidence type="ECO:0000313" key="2">
    <source>
        <dbReference type="Proteomes" id="UP001176940"/>
    </source>
</evidence>
<gene>
    <name evidence="1" type="ORF">RIMI_LOCUS18837220</name>
</gene>
<sequence>GQCGLCFNVPKCPAGSKPKPVLGVLKRLVIIMESVMMDIRALESAHAQQDLMGRLVSLVCQEDMDQNLATAQIMVNVMKA</sequence>